<dbReference type="InterPro" id="IPR045306">
    <property type="entry name" value="SDH-like"/>
</dbReference>
<dbReference type="Gene3D" id="3.90.180.10">
    <property type="entry name" value="Medium-chain alcohol dehydrogenases, catalytic domain"/>
    <property type="match status" value="1"/>
</dbReference>
<comment type="caution">
    <text evidence="8">The sequence shown here is derived from an EMBL/GenBank/DDBJ whole genome shotgun (WGS) entry which is preliminary data.</text>
</comment>
<dbReference type="PANTHER" id="PTHR43161">
    <property type="entry name" value="SORBITOL DEHYDROGENASE"/>
    <property type="match status" value="1"/>
</dbReference>
<evidence type="ECO:0000256" key="5">
    <source>
        <dbReference type="ARBA" id="ARBA00023002"/>
    </source>
</evidence>
<keyword evidence="4 6" id="KW-0862">Zinc</keyword>
<dbReference type="PANTHER" id="PTHR43161:SF9">
    <property type="entry name" value="SORBITOL DEHYDROGENASE"/>
    <property type="match status" value="1"/>
</dbReference>
<dbReference type="Pfam" id="PF00107">
    <property type="entry name" value="ADH_zinc_N"/>
    <property type="match status" value="1"/>
</dbReference>
<dbReference type="CDD" id="cd05285">
    <property type="entry name" value="sorbitol_DH"/>
    <property type="match status" value="1"/>
</dbReference>
<evidence type="ECO:0000259" key="7">
    <source>
        <dbReference type="SMART" id="SM00829"/>
    </source>
</evidence>
<dbReference type="Pfam" id="PF08240">
    <property type="entry name" value="ADH_N"/>
    <property type="match status" value="1"/>
</dbReference>
<dbReference type="InterPro" id="IPR013154">
    <property type="entry name" value="ADH-like_N"/>
</dbReference>
<reference evidence="8" key="1">
    <citation type="submission" date="2022-12" db="EMBL/GenBank/DDBJ databases">
        <title>Reference genome sequencing for broad-spectrum identification of bacterial and archaeal isolates by mass spectrometry.</title>
        <authorList>
            <person name="Sekiguchi Y."/>
            <person name="Tourlousse D.M."/>
        </authorList>
    </citation>
    <scope>NUCLEOTIDE SEQUENCE</scope>
    <source>
        <strain evidence="8">14</strain>
    </source>
</reference>
<proteinExistence type="inferred from homology"/>
<keyword evidence="5" id="KW-0560">Oxidoreductase</keyword>
<dbReference type="Gene3D" id="3.40.50.720">
    <property type="entry name" value="NAD(P)-binding Rossmann-like Domain"/>
    <property type="match status" value="1"/>
</dbReference>
<dbReference type="InterPro" id="IPR013149">
    <property type="entry name" value="ADH-like_C"/>
</dbReference>
<evidence type="ECO:0000256" key="1">
    <source>
        <dbReference type="ARBA" id="ARBA00001947"/>
    </source>
</evidence>
<accession>A0A9W6FNF0</accession>
<dbReference type="PROSITE" id="PS00059">
    <property type="entry name" value="ADH_ZINC"/>
    <property type="match status" value="1"/>
</dbReference>
<dbReference type="SUPFAM" id="SSF51735">
    <property type="entry name" value="NAD(P)-binding Rossmann-fold domains"/>
    <property type="match status" value="1"/>
</dbReference>
<dbReference type="Proteomes" id="UP001144396">
    <property type="component" value="Unassembled WGS sequence"/>
</dbReference>
<comment type="cofactor">
    <cofactor evidence="1 6">
        <name>Zn(2+)</name>
        <dbReference type="ChEBI" id="CHEBI:29105"/>
    </cofactor>
</comment>
<evidence type="ECO:0000313" key="8">
    <source>
        <dbReference type="EMBL" id="GLI26431.1"/>
    </source>
</evidence>
<dbReference type="GO" id="GO:0008270">
    <property type="term" value="F:zinc ion binding"/>
    <property type="evidence" value="ECO:0007669"/>
    <property type="project" value="InterPro"/>
</dbReference>
<gene>
    <name evidence="8" type="ORF">ARHIZOSPH14_06730</name>
</gene>
<feature type="domain" description="Enoyl reductase (ER)" evidence="7">
    <location>
        <begin position="4"/>
        <end position="320"/>
    </location>
</feature>
<evidence type="ECO:0000256" key="2">
    <source>
        <dbReference type="ARBA" id="ARBA00008072"/>
    </source>
</evidence>
<dbReference type="InterPro" id="IPR020843">
    <property type="entry name" value="ER"/>
</dbReference>
<dbReference type="AlphaFoldDB" id="A0A9W6FNF0"/>
<evidence type="ECO:0000256" key="6">
    <source>
        <dbReference type="RuleBase" id="RU361277"/>
    </source>
</evidence>
<dbReference type="EMBL" id="BSDP01000001">
    <property type="protein sequence ID" value="GLI26431.1"/>
    <property type="molecule type" value="Genomic_DNA"/>
</dbReference>
<dbReference type="SUPFAM" id="SSF50129">
    <property type="entry name" value="GroES-like"/>
    <property type="match status" value="1"/>
</dbReference>
<sequence>MLHGVQDLRIEERPIPVPAAGEVLVKVEATGVCGSDVHYYRHGRIDRYVVDAPMVLGHESAGSVVEVGADVDPGLVGRVVAIEPGIPDGTCAQCRAGRYNLCPAVRFHATPPIDGSLADYVVVPAAFAHPAPAGMRAERAAMAEPVSVGVAAARKAGIGVGARVLVIGAGPVGLFAAQVARAQGAEQVVVTDVNERRMQLARRLRFAAPADGEEFDVVLECSGHPDAFAAGLRAAAPAARVVLIGMGADEYRLPVGLVQGRELTLMGQFRYANTYPAALGLIADGRVDVDSCISHRFELADAEAALTIGQREPSANKVVVVNVSEGLDR</sequence>
<name>A0A9W6FNF0_9MICO</name>
<keyword evidence="9" id="KW-1185">Reference proteome</keyword>
<organism evidence="8 9">
    <name type="scientific">Agromyces rhizosphaerae</name>
    <dbReference type="NCBI Taxonomy" id="88374"/>
    <lineage>
        <taxon>Bacteria</taxon>
        <taxon>Bacillati</taxon>
        <taxon>Actinomycetota</taxon>
        <taxon>Actinomycetes</taxon>
        <taxon>Micrococcales</taxon>
        <taxon>Microbacteriaceae</taxon>
        <taxon>Agromyces</taxon>
    </lineage>
</organism>
<dbReference type="InterPro" id="IPR011032">
    <property type="entry name" value="GroES-like_sf"/>
</dbReference>
<dbReference type="InterPro" id="IPR002328">
    <property type="entry name" value="ADH_Zn_CS"/>
</dbReference>
<evidence type="ECO:0000313" key="9">
    <source>
        <dbReference type="Proteomes" id="UP001144396"/>
    </source>
</evidence>
<dbReference type="GO" id="GO:0016616">
    <property type="term" value="F:oxidoreductase activity, acting on the CH-OH group of donors, NAD or NADP as acceptor"/>
    <property type="evidence" value="ECO:0007669"/>
    <property type="project" value="InterPro"/>
</dbReference>
<dbReference type="SMART" id="SM00829">
    <property type="entry name" value="PKS_ER"/>
    <property type="match status" value="1"/>
</dbReference>
<evidence type="ECO:0000256" key="3">
    <source>
        <dbReference type="ARBA" id="ARBA00022723"/>
    </source>
</evidence>
<dbReference type="InterPro" id="IPR036291">
    <property type="entry name" value="NAD(P)-bd_dom_sf"/>
</dbReference>
<keyword evidence="3 6" id="KW-0479">Metal-binding</keyword>
<comment type="similarity">
    <text evidence="2 6">Belongs to the zinc-containing alcohol dehydrogenase family.</text>
</comment>
<protein>
    <submittedName>
        <fullName evidence="8">Sorbitol dehydrogenase</fullName>
    </submittedName>
</protein>
<evidence type="ECO:0000256" key="4">
    <source>
        <dbReference type="ARBA" id="ARBA00022833"/>
    </source>
</evidence>